<protein>
    <submittedName>
        <fullName evidence="1">Uncharacterized protein</fullName>
    </submittedName>
</protein>
<gene>
    <name evidence="1" type="ORF">M9H77_12018</name>
</gene>
<dbReference type="EMBL" id="CM044703">
    <property type="protein sequence ID" value="KAI5671654.1"/>
    <property type="molecule type" value="Genomic_DNA"/>
</dbReference>
<proteinExistence type="predicted"/>
<sequence>MMISSCTPGLLFLLLGGHMFSNFTGSLVHMRYLSLLEDFEAINTYSWGSCVLDFLYRHLCTAALGGARQIEGALVILQIWAWSHIPLLQPQLIRHELDDPLAPLGVIWCTSFDCTQLPTHTLVTYRDQLDFMPSDQFVWLPYHGRDLVPSDLWGAEVPFICYEIVEYHFPRCVNRQFARDQHIPASCDSQLDLYRIILEEMITLIEGRSMLAI</sequence>
<comment type="caution">
    <text evidence="1">The sequence shown here is derived from an EMBL/GenBank/DDBJ whole genome shotgun (WGS) entry which is preliminary data.</text>
</comment>
<accession>A0ACC0BG87</accession>
<reference evidence="2" key="1">
    <citation type="journal article" date="2023" name="Nat. Plants">
        <title>Single-cell RNA sequencing provides a high-resolution roadmap for understanding the multicellular compartmentation of specialized metabolism.</title>
        <authorList>
            <person name="Sun S."/>
            <person name="Shen X."/>
            <person name="Li Y."/>
            <person name="Li Y."/>
            <person name="Wang S."/>
            <person name="Li R."/>
            <person name="Zhang H."/>
            <person name="Shen G."/>
            <person name="Guo B."/>
            <person name="Wei J."/>
            <person name="Xu J."/>
            <person name="St-Pierre B."/>
            <person name="Chen S."/>
            <person name="Sun C."/>
        </authorList>
    </citation>
    <scope>NUCLEOTIDE SEQUENCE [LARGE SCALE GENOMIC DNA]</scope>
</reference>
<dbReference type="Proteomes" id="UP001060085">
    <property type="component" value="Linkage Group LG03"/>
</dbReference>
<evidence type="ECO:0000313" key="2">
    <source>
        <dbReference type="Proteomes" id="UP001060085"/>
    </source>
</evidence>
<keyword evidence="2" id="KW-1185">Reference proteome</keyword>
<name>A0ACC0BG87_CATRO</name>
<evidence type="ECO:0000313" key="1">
    <source>
        <dbReference type="EMBL" id="KAI5671654.1"/>
    </source>
</evidence>
<organism evidence="1 2">
    <name type="scientific">Catharanthus roseus</name>
    <name type="common">Madagascar periwinkle</name>
    <name type="synonym">Vinca rosea</name>
    <dbReference type="NCBI Taxonomy" id="4058"/>
    <lineage>
        <taxon>Eukaryota</taxon>
        <taxon>Viridiplantae</taxon>
        <taxon>Streptophyta</taxon>
        <taxon>Embryophyta</taxon>
        <taxon>Tracheophyta</taxon>
        <taxon>Spermatophyta</taxon>
        <taxon>Magnoliopsida</taxon>
        <taxon>eudicotyledons</taxon>
        <taxon>Gunneridae</taxon>
        <taxon>Pentapetalae</taxon>
        <taxon>asterids</taxon>
        <taxon>lamiids</taxon>
        <taxon>Gentianales</taxon>
        <taxon>Apocynaceae</taxon>
        <taxon>Rauvolfioideae</taxon>
        <taxon>Vinceae</taxon>
        <taxon>Catharanthinae</taxon>
        <taxon>Catharanthus</taxon>
    </lineage>
</organism>